<comment type="caution">
    <text evidence="7">The sequence shown here is derived from an EMBL/GenBank/DDBJ whole genome shotgun (WGS) entry which is preliminary data.</text>
</comment>
<keyword evidence="4 5" id="KW-0472">Membrane</keyword>
<evidence type="ECO:0000313" key="7">
    <source>
        <dbReference type="EMBL" id="NEU98920.1"/>
    </source>
</evidence>
<dbReference type="Pfam" id="PF06803">
    <property type="entry name" value="DUF1232"/>
    <property type="match status" value="1"/>
</dbReference>
<evidence type="ECO:0000256" key="4">
    <source>
        <dbReference type="ARBA" id="ARBA00023136"/>
    </source>
</evidence>
<dbReference type="Proteomes" id="UP000468531">
    <property type="component" value="Unassembled WGS sequence"/>
</dbReference>
<feature type="transmembrane region" description="Helical" evidence="5">
    <location>
        <begin position="80"/>
        <end position="98"/>
    </location>
</feature>
<gene>
    <name evidence="7" type="ORF">FNJ47_24610</name>
</gene>
<accession>A0A6P1BMR9</accession>
<protein>
    <submittedName>
        <fullName evidence="7">DUF1232 domain-containing protein</fullName>
    </submittedName>
</protein>
<feature type="domain" description="DUF1232" evidence="6">
    <location>
        <begin position="49"/>
        <end position="85"/>
    </location>
</feature>
<sequence length="146" mass="15894">MLSAIKHSSSKTLSSIKTFPSIKAWARNLKRDSVALYLASRDPRVPWYAKAVAIAVAAYALSPIDLIPDFIPVLGYLDDLILVPLGIWLAISLVPDEVMAECRAKASAILQRPTSRAGMIAIIALWIAGAFALAWAAFTYWPRTAP</sequence>
<name>A0A6P1BMR9_9BRAD</name>
<dbReference type="InterPro" id="IPR010652">
    <property type="entry name" value="DUF1232"/>
</dbReference>
<keyword evidence="2 5" id="KW-0812">Transmembrane</keyword>
<comment type="subcellular location">
    <subcellularLocation>
        <location evidence="1">Endomembrane system</location>
        <topology evidence="1">Multi-pass membrane protein</topology>
    </subcellularLocation>
</comment>
<feature type="transmembrane region" description="Helical" evidence="5">
    <location>
        <begin position="119"/>
        <end position="141"/>
    </location>
</feature>
<dbReference type="GO" id="GO:0012505">
    <property type="term" value="C:endomembrane system"/>
    <property type="evidence" value="ECO:0007669"/>
    <property type="project" value="UniProtKB-SubCell"/>
</dbReference>
<evidence type="ECO:0000256" key="5">
    <source>
        <dbReference type="SAM" id="Phobius"/>
    </source>
</evidence>
<reference evidence="7 8" key="1">
    <citation type="journal article" date="2020" name="Arch. Microbiol.">
        <title>Bradyrhizobium uaiense sp. nov., a new highly efficient cowpea symbiont.</title>
        <authorList>
            <person name="Cabral Michel D."/>
            <person name="Azarias Guimaraes A."/>
            <person name="Martins da Costa E."/>
            <person name="Soares de Carvalho T."/>
            <person name="Balsanelli E."/>
            <person name="Willems A."/>
            <person name="Maltempi de Souza E."/>
            <person name="de Souza Moreira F.M."/>
        </authorList>
    </citation>
    <scope>NUCLEOTIDE SEQUENCE [LARGE SCALE GENOMIC DNA]</scope>
    <source>
        <strain evidence="7 8">UFLA 03-164</strain>
    </source>
</reference>
<evidence type="ECO:0000256" key="2">
    <source>
        <dbReference type="ARBA" id="ARBA00022692"/>
    </source>
</evidence>
<evidence type="ECO:0000256" key="3">
    <source>
        <dbReference type="ARBA" id="ARBA00022989"/>
    </source>
</evidence>
<evidence type="ECO:0000313" key="8">
    <source>
        <dbReference type="Proteomes" id="UP000468531"/>
    </source>
</evidence>
<dbReference type="EMBL" id="VKHP01000109">
    <property type="protein sequence ID" value="NEU98920.1"/>
    <property type="molecule type" value="Genomic_DNA"/>
</dbReference>
<evidence type="ECO:0000259" key="6">
    <source>
        <dbReference type="Pfam" id="PF06803"/>
    </source>
</evidence>
<proteinExistence type="predicted"/>
<evidence type="ECO:0000256" key="1">
    <source>
        <dbReference type="ARBA" id="ARBA00004127"/>
    </source>
</evidence>
<keyword evidence="8" id="KW-1185">Reference proteome</keyword>
<organism evidence="7 8">
    <name type="scientific">Bradyrhizobium uaiense</name>
    <dbReference type="NCBI Taxonomy" id="2594946"/>
    <lineage>
        <taxon>Bacteria</taxon>
        <taxon>Pseudomonadati</taxon>
        <taxon>Pseudomonadota</taxon>
        <taxon>Alphaproteobacteria</taxon>
        <taxon>Hyphomicrobiales</taxon>
        <taxon>Nitrobacteraceae</taxon>
        <taxon>Bradyrhizobium</taxon>
    </lineage>
</organism>
<feature type="transmembrane region" description="Helical" evidence="5">
    <location>
        <begin position="47"/>
        <end position="68"/>
    </location>
</feature>
<dbReference type="AlphaFoldDB" id="A0A6P1BMR9"/>
<keyword evidence="3 5" id="KW-1133">Transmembrane helix</keyword>